<feature type="domain" description="DUF11" evidence="5">
    <location>
        <begin position="2236"/>
        <end position="2346"/>
    </location>
</feature>
<dbReference type="Gene3D" id="2.60.40.1120">
    <property type="entry name" value="Carboxypeptidase-like, regulatory domain"/>
    <property type="match status" value="1"/>
</dbReference>
<dbReference type="InterPro" id="IPR008969">
    <property type="entry name" value="CarboxyPept-like_regulatory"/>
</dbReference>
<feature type="domain" description="DUF7933" evidence="7">
    <location>
        <begin position="1311"/>
        <end position="1436"/>
    </location>
</feature>
<dbReference type="GO" id="GO:0005576">
    <property type="term" value="C:extracellular region"/>
    <property type="evidence" value="ECO:0007669"/>
    <property type="project" value="UniProtKB-SubCell"/>
</dbReference>
<feature type="region of interest" description="Disordered" evidence="4">
    <location>
        <begin position="1765"/>
        <end position="1784"/>
    </location>
</feature>
<feature type="domain" description="DUF7933" evidence="7">
    <location>
        <begin position="356"/>
        <end position="487"/>
    </location>
</feature>
<keyword evidence="3" id="KW-0732">Signal</keyword>
<dbReference type="SUPFAM" id="SSF49478">
    <property type="entry name" value="Cna protein B-type domain"/>
    <property type="match status" value="1"/>
</dbReference>
<feature type="domain" description="SD-repeat containing protein B" evidence="6">
    <location>
        <begin position="1704"/>
        <end position="1781"/>
    </location>
</feature>
<dbReference type="NCBIfam" id="TIGR01451">
    <property type="entry name" value="B_ant_repeat"/>
    <property type="match status" value="2"/>
</dbReference>
<evidence type="ECO:0000259" key="6">
    <source>
        <dbReference type="Pfam" id="PF17210"/>
    </source>
</evidence>
<dbReference type="PANTHER" id="PTHR34819">
    <property type="entry name" value="LARGE CYSTEINE-RICH PERIPLASMIC PROTEIN OMCB"/>
    <property type="match status" value="1"/>
</dbReference>
<dbReference type="InterPro" id="IPR033764">
    <property type="entry name" value="Sdr_B"/>
</dbReference>
<feature type="domain" description="DUF7933" evidence="7">
    <location>
        <begin position="1050"/>
        <end position="1178"/>
    </location>
</feature>
<comment type="caution">
    <text evidence="8">The sequence shown here is derived from an EMBL/GenBank/DDBJ whole genome shotgun (WGS) entry which is preliminary data.</text>
</comment>
<dbReference type="Proteomes" id="UP000295129">
    <property type="component" value="Unassembled WGS sequence"/>
</dbReference>
<evidence type="ECO:0000256" key="2">
    <source>
        <dbReference type="ARBA" id="ARBA00022525"/>
    </source>
</evidence>
<feature type="domain" description="SD-repeat containing protein B" evidence="6">
    <location>
        <begin position="1575"/>
        <end position="1647"/>
    </location>
</feature>
<dbReference type="Pfam" id="PF01345">
    <property type="entry name" value="DUF11"/>
    <property type="match status" value="2"/>
</dbReference>
<feature type="domain" description="DUF7933" evidence="7">
    <location>
        <begin position="214"/>
        <end position="330"/>
    </location>
</feature>
<feature type="domain" description="DUF7933" evidence="7">
    <location>
        <begin position="636"/>
        <end position="745"/>
    </location>
</feature>
<feature type="domain" description="DUF7933" evidence="7">
    <location>
        <begin position="90"/>
        <end position="208"/>
    </location>
</feature>
<feature type="compositionally biased region" description="Polar residues" evidence="4">
    <location>
        <begin position="2037"/>
        <end position="2046"/>
    </location>
</feature>
<evidence type="ECO:0000313" key="9">
    <source>
        <dbReference type="Proteomes" id="UP000295129"/>
    </source>
</evidence>
<evidence type="ECO:0000259" key="5">
    <source>
        <dbReference type="Pfam" id="PF01345"/>
    </source>
</evidence>
<gene>
    <name evidence="8" type="ORF">C7389_1063</name>
</gene>
<dbReference type="SUPFAM" id="SSF49464">
    <property type="entry name" value="Carboxypeptidase regulatory domain-like"/>
    <property type="match status" value="1"/>
</dbReference>
<evidence type="ECO:0000256" key="1">
    <source>
        <dbReference type="ARBA" id="ARBA00004613"/>
    </source>
</evidence>
<evidence type="ECO:0000256" key="4">
    <source>
        <dbReference type="SAM" id="MobiDB-lite"/>
    </source>
</evidence>
<protein>
    <submittedName>
        <fullName evidence="8">Putative repeat protein (TIGR01451 family)</fullName>
    </submittedName>
</protein>
<keyword evidence="9" id="KW-1185">Reference proteome</keyword>
<feature type="domain" description="DUF11" evidence="5">
    <location>
        <begin position="1824"/>
        <end position="1945"/>
    </location>
</feature>
<dbReference type="Pfam" id="PF17210">
    <property type="entry name" value="SdrD_B"/>
    <property type="match status" value="4"/>
</dbReference>
<dbReference type="InterPro" id="IPR047589">
    <property type="entry name" value="DUF11_rpt"/>
</dbReference>
<evidence type="ECO:0000313" key="8">
    <source>
        <dbReference type="EMBL" id="TDN52312.1"/>
    </source>
</evidence>
<dbReference type="InterPro" id="IPR057693">
    <property type="entry name" value="DUF7933"/>
</dbReference>
<feature type="compositionally biased region" description="Polar residues" evidence="4">
    <location>
        <begin position="1765"/>
        <end position="1776"/>
    </location>
</feature>
<feature type="domain" description="DUF7933" evidence="7">
    <location>
        <begin position="909"/>
        <end position="1043"/>
    </location>
</feature>
<feature type="domain" description="DUF7933" evidence="7">
    <location>
        <begin position="780"/>
        <end position="902"/>
    </location>
</feature>
<dbReference type="InterPro" id="IPR013783">
    <property type="entry name" value="Ig-like_fold"/>
</dbReference>
<evidence type="ECO:0000259" key="7">
    <source>
        <dbReference type="Pfam" id="PF25564"/>
    </source>
</evidence>
<sequence length="2574" mass="254427">MGAGGGESTGWRGRTPVLPTLGVQPVVMRAAMKRTCVSEPAGATRLAALISGGRRAMLALACAMLAAPAAQAAITVSKSIAGGYSGTPYPGDTTAFTITLSNDNPASAVSGVTLTDDMSAAGIRVVNVVSNACGGTLTATPGSSLISLSGGTIPIAPSASVSGSCSIVVEVNATATGERVNTIPVGAVSGNDGAAVQNTSPAQQSFTVLPLSSPTTSVLFTPDSVVQYDQTSTLRIRITNPNSSADIPLTTTPFTLPAGVEVAATPNASLTCTGTGAASGTFTPAAGATGTLSASGGTIGRSGYCDLVVSVVGTDAGANGSRTVTQTMNGANVGNSRGLTASSSSDDLTIVSPLRVAKAFSPNPMRSGQSGSLVITVHNDGSVPVTGIGFTDDPVGTPAGGTGGTLNVTGASTTCTSGTASVVGGGSGVQLSGASIAANASCTVTVAYTATLDAAGVSKVFNDTIAAGAVSNSRSVTSRPASAALTVHGMLELNKTQSPSNPAAGGLVYYTVEVGNFSGGALSAVRLADPLPGNVRVVSSPAPSMSGTGCAGTLAHDYSDTANPVFVFDMNGGSNGNPAVCTVSFAAEVEFGTAVGQTRSNVLPACSVADNNGAGTVCNPAASNQVTLTVNHAAGVAKAFSLTSLPEGGVSRLTITLSNNTHNPLTNVQISDALPAGMLVANPANAATTCAGGSVTATPGVDLVSLAGATVPARASNGTGAAGSCTLQVNVTGAAGNYTNTIPGNTLAATQLLADGSTVSTSYALPATATIEFRSALTGSKSFSPTTVQPGGQSRVSIRLRNTETTGTLYNVSLTDALPPGLTLAAAPNAYSTCAGPVAITATPGAASLQLAGATLPPGGQCELVFDVQSSGTGPWVNTIPIGQLTADGGVANTAPISATLNSAAGSVVVTKTITPNTIQAPGETSRLVITLLNNGGLDLSGLSLTDHFTDSGLAGGNLTGLRIASVPNATTSCVGGVVSASGNATSLSLADASLAGGSNASCTVAVDVTTLTVGTIQNTIPVGAVKTAQGVSNTDSAIASLATLGRIGVEKSFSPATVLPGERARLTLRFINPLSLPLTDLAVIDSLPAGMTVPAGANPVITCPGGNLSTPGNNQVVVAGASLAAASGGVSSTCVAEVDVIASAEGSYTNVIAGGEVTANSGGGSVSNPPPGASATLQVRSAVGIAKAFNPTTVLPGQNSRLTITFSNPNTVALTGASLTDTLPSGLSVALTPNATTTCGGTVTAPSSATSVQLAGATLPAGGSCQVQVDTVSNVAGTYVNTIPANALETVEGVRNSEPATAQVVVSAPPTVAKQFSPVSIPAGGSSTLTIVLGNTNSSEMTLAAAFEDVLPTAPGALVIASPNGLATTCPGTVTATAGSGTVRYASGAKVPAGGCRISVNVTGTVEGSYTNYIPASALHTDFGDNVDPASAVLEISPLGYISGRVFLDKDVVPDGVYGSNDAPLAGVLIQLTGVETVGGASVSRSVVTDALGNYAFTGLNAGSYTLTQPTQPAGTLNGITTAGSVSGGGGGTPGTATAVSVPTSAIANIQLASSGGSVAGSPGNNFAEVQTSSISGTVFLDHNNNGAQNGGDAGIAGQTLQLTGTDNNGQPVNLSTVTDANGNYAFTGLAPGTYTVTQPAQPADTANGLTVPGAVGNGGTSGTATTPAVTPSAISNIVLPPGTVSSANNFAELPNGRVIRGRVFLDYNNNGQADGNDHGIAGQLINLSGTDVNGNPVTRSTTTLADGSFEFTGLPEGTYTLDQPQQPANTSNGTPVAGSAGGSAVNDPVGGVTSRIAGIALTGSTTVSGDNLFPEVPGAAPDLAISKTHTPASFAAGGNTGYYTLTVSNVGSQPSSGTITVVDTLPAGITPALLPSGGVWNCSAAGQTVSCTTGEVVAAGGSGTPIVLRVAVAAGLAGQVLVNTATVSGGNEPAGYESNNTATDPTAIAEAASVAGTVWRDLNHDRRLDAGEPRVEGWLVELLLDGVQIASTTSGVDGSYSFTGLAPGPGYQIRFREASTGMALGRAVPNEQGLPFSNGTQDQAANPAGASNADGSLQGLTLASGTNTVEQSLPLDPQGVVYDAVTRQPVRGAVVTLTGPAGFDAASHVLGGAGSQTTGSDGLYQFLLLPTAPAGTYRLTVTAPAGYMPGESDILPACTNTPVVGSTPSPALVQQTTDAPSAATPQHDPLACESAISATANTTQYYLSFVLTAGVSADVVNNHIPVDPILGGAIRITKTSPLVNVSKGGLVPYTVTATNTLSATLANVDLIDQVPAGFKYRSGSASIRHGSSTVFVPTEPAANGRSLNWAGQTFAAGETKTVRLVLVVGAGVGEGEYTNLAWAYNSLAGERISNIGSAVVRVIPDPLFDCSDIIGKVFDDKNANGYQDDGEPGIPNVRVATARGLLVTTDAEGRFHVTCADIPQQDRGSNFVMKLDERTLPSGYRITTENPRDVRTTRGKMVKLNFGATVHKVFRVEVDGRAFAGDALAPEWDARLAALVPQLAERPAVVRFAYRGATDAAQAKDRLAALAARLKDFYQAAGDGNNGEGDRPPLVVETEIIGAAAGAQGEQQ</sequence>
<name>A0A4V3BMW6_9RHOO</name>
<organism evidence="8 9">
    <name type="scientific">Azoarcus indigens</name>
    <dbReference type="NCBI Taxonomy" id="29545"/>
    <lineage>
        <taxon>Bacteria</taxon>
        <taxon>Pseudomonadati</taxon>
        <taxon>Pseudomonadota</taxon>
        <taxon>Betaproteobacteria</taxon>
        <taxon>Rhodocyclales</taxon>
        <taxon>Zoogloeaceae</taxon>
        <taxon>Azoarcus</taxon>
    </lineage>
</organism>
<keyword evidence="2" id="KW-0964">Secreted</keyword>
<evidence type="ECO:0000256" key="3">
    <source>
        <dbReference type="ARBA" id="ARBA00022729"/>
    </source>
</evidence>
<feature type="region of interest" description="Disordered" evidence="4">
    <location>
        <begin position="2031"/>
        <end position="2059"/>
    </location>
</feature>
<dbReference type="EMBL" id="SNVV01000006">
    <property type="protein sequence ID" value="TDN52312.1"/>
    <property type="molecule type" value="Genomic_DNA"/>
</dbReference>
<reference evidence="8 9" key="1">
    <citation type="submission" date="2019-03" db="EMBL/GenBank/DDBJ databases">
        <title>Genomic Encyclopedia of Type Strains, Phase IV (KMG-IV): sequencing the most valuable type-strain genomes for metagenomic binning, comparative biology and taxonomic classification.</title>
        <authorList>
            <person name="Goeker M."/>
        </authorList>
    </citation>
    <scope>NUCLEOTIDE SEQUENCE [LARGE SCALE GENOMIC DNA]</scope>
    <source>
        <strain evidence="8 9">DSM 12121</strain>
    </source>
</reference>
<dbReference type="InterPro" id="IPR001434">
    <property type="entry name" value="OmcB-like_DUF11"/>
</dbReference>
<accession>A0A4V3BMW6</accession>
<feature type="domain" description="DUF7933" evidence="7">
    <location>
        <begin position="1186"/>
        <end position="1307"/>
    </location>
</feature>
<feature type="domain" description="SD-repeat containing protein B" evidence="6">
    <location>
        <begin position="1955"/>
        <end position="2027"/>
    </location>
</feature>
<dbReference type="SUPFAM" id="SSF117074">
    <property type="entry name" value="Hypothetical protein PA1324"/>
    <property type="match status" value="4"/>
</dbReference>
<dbReference type="PANTHER" id="PTHR34819:SF3">
    <property type="entry name" value="CELL SURFACE PROTEIN"/>
    <property type="match status" value="1"/>
</dbReference>
<dbReference type="Pfam" id="PF25564">
    <property type="entry name" value="DUF7933"/>
    <property type="match status" value="9"/>
</dbReference>
<dbReference type="Gene3D" id="2.60.40.10">
    <property type="entry name" value="Immunoglobulins"/>
    <property type="match status" value="5"/>
</dbReference>
<feature type="domain" description="SD-repeat containing protein B" evidence="6">
    <location>
        <begin position="1446"/>
        <end position="1526"/>
    </location>
</feature>
<dbReference type="InterPro" id="IPR051172">
    <property type="entry name" value="Chlamydia_OmcB"/>
</dbReference>
<comment type="subcellular location">
    <subcellularLocation>
        <location evidence="1">Secreted</location>
    </subcellularLocation>
</comment>
<proteinExistence type="predicted"/>